<dbReference type="Pfam" id="PF20231">
    <property type="entry name" value="DUF6589"/>
    <property type="match status" value="1"/>
</dbReference>
<accession>A0A9P5ZUK3</accession>
<protein>
    <recommendedName>
        <fullName evidence="1">DUF6589 domain-containing protein</fullName>
    </recommendedName>
</protein>
<keyword evidence="3" id="KW-1185">Reference proteome</keyword>
<sequence>IGNHVLLISGDLLTGEQIHSLLSSRLEERTLWQQMQYVVYVMGLFHLKMAAAEAIWRIFIWDKSAREDPTSLMELLSQICPQETGKLGSKPGFQRMHEAIQHVRIILRLDCWHILANKLFSSCSSLEVFAQREPTWEEVVDMATRSCKSQVVASDIDSTTRIAEESIQDAQHENSLIRQQCFLLYEELSYAMNHGDIDHMEVCFIPWMSIFLVCGKHKYAAELKRYLEDVHFWYPEGLKNTVHANILCNPTGQEGKFRGIDWIVEHNNLYIKRIYGRKYSNHSKSHIISQSQLIEVFKDTQIQFEKMFCLDHKTTCHSLPKMVRTFKVLAKYMEREKVNEKVLGQKTKYWIPNVVGEGLAIVY</sequence>
<organism evidence="2 3">
    <name type="scientific">Pleurotus eryngii</name>
    <name type="common">Boletus of the steppes</name>
    <dbReference type="NCBI Taxonomy" id="5323"/>
    <lineage>
        <taxon>Eukaryota</taxon>
        <taxon>Fungi</taxon>
        <taxon>Dikarya</taxon>
        <taxon>Basidiomycota</taxon>
        <taxon>Agaricomycotina</taxon>
        <taxon>Agaricomycetes</taxon>
        <taxon>Agaricomycetidae</taxon>
        <taxon>Agaricales</taxon>
        <taxon>Pleurotineae</taxon>
        <taxon>Pleurotaceae</taxon>
        <taxon>Pleurotus</taxon>
    </lineage>
</organism>
<feature type="non-terminal residue" evidence="2">
    <location>
        <position position="1"/>
    </location>
</feature>
<dbReference type="EMBL" id="MU154569">
    <property type="protein sequence ID" value="KAF9494742.1"/>
    <property type="molecule type" value="Genomic_DNA"/>
</dbReference>
<dbReference type="Proteomes" id="UP000807025">
    <property type="component" value="Unassembled WGS sequence"/>
</dbReference>
<gene>
    <name evidence="2" type="ORF">BDN71DRAFT_1392785</name>
</gene>
<reference evidence="2" key="1">
    <citation type="submission" date="2020-11" db="EMBL/GenBank/DDBJ databases">
        <authorList>
            <consortium name="DOE Joint Genome Institute"/>
            <person name="Ahrendt S."/>
            <person name="Riley R."/>
            <person name="Andreopoulos W."/>
            <person name="Labutti K."/>
            <person name="Pangilinan J."/>
            <person name="Ruiz-Duenas F.J."/>
            <person name="Barrasa J.M."/>
            <person name="Sanchez-Garcia M."/>
            <person name="Camarero S."/>
            <person name="Miyauchi S."/>
            <person name="Serrano A."/>
            <person name="Linde D."/>
            <person name="Babiker R."/>
            <person name="Drula E."/>
            <person name="Ayuso-Fernandez I."/>
            <person name="Pacheco R."/>
            <person name="Padilla G."/>
            <person name="Ferreira P."/>
            <person name="Barriuso J."/>
            <person name="Kellner H."/>
            <person name="Castanera R."/>
            <person name="Alfaro M."/>
            <person name="Ramirez L."/>
            <person name="Pisabarro A.G."/>
            <person name="Kuo A."/>
            <person name="Tritt A."/>
            <person name="Lipzen A."/>
            <person name="He G."/>
            <person name="Yan M."/>
            <person name="Ng V."/>
            <person name="Cullen D."/>
            <person name="Martin F."/>
            <person name="Rosso M.-N."/>
            <person name="Henrissat B."/>
            <person name="Hibbett D."/>
            <person name="Martinez A.T."/>
            <person name="Grigoriev I.V."/>
        </authorList>
    </citation>
    <scope>NUCLEOTIDE SEQUENCE</scope>
    <source>
        <strain evidence="2">ATCC 90797</strain>
    </source>
</reference>
<dbReference type="OrthoDB" id="4743193at2759"/>
<proteinExistence type="predicted"/>
<name>A0A9P5ZUK3_PLEER</name>
<evidence type="ECO:0000313" key="2">
    <source>
        <dbReference type="EMBL" id="KAF9494742.1"/>
    </source>
</evidence>
<feature type="domain" description="DUF6589" evidence="1">
    <location>
        <begin position="3"/>
        <end position="317"/>
    </location>
</feature>
<evidence type="ECO:0000313" key="3">
    <source>
        <dbReference type="Proteomes" id="UP000807025"/>
    </source>
</evidence>
<dbReference type="AlphaFoldDB" id="A0A9P5ZUK3"/>
<comment type="caution">
    <text evidence="2">The sequence shown here is derived from an EMBL/GenBank/DDBJ whole genome shotgun (WGS) entry which is preliminary data.</text>
</comment>
<evidence type="ECO:0000259" key="1">
    <source>
        <dbReference type="Pfam" id="PF20231"/>
    </source>
</evidence>
<dbReference type="InterPro" id="IPR046496">
    <property type="entry name" value="DUF6589"/>
</dbReference>